<evidence type="ECO:0000313" key="1">
    <source>
        <dbReference type="EMBL" id="RAK22929.1"/>
    </source>
</evidence>
<proteinExistence type="predicted"/>
<protein>
    <submittedName>
        <fullName evidence="1">Uncharacterized protein</fullName>
    </submittedName>
</protein>
<gene>
    <name evidence="1" type="ORF">ATI53_1002108</name>
</gene>
<organism evidence="1 2">
    <name type="scientific">Salipiger aestuarii</name>
    <dbReference type="NCBI Taxonomy" id="568098"/>
    <lineage>
        <taxon>Bacteria</taxon>
        <taxon>Pseudomonadati</taxon>
        <taxon>Pseudomonadota</taxon>
        <taxon>Alphaproteobacteria</taxon>
        <taxon>Rhodobacterales</taxon>
        <taxon>Roseobacteraceae</taxon>
        <taxon>Salipiger</taxon>
    </lineage>
</organism>
<dbReference type="EMBL" id="QLMG01000002">
    <property type="protein sequence ID" value="RAK22929.1"/>
    <property type="molecule type" value="Genomic_DNA"/>
</dbReference>
<name>A0A327YYE3_9RHOB</name>
<comment type="caution">
    <text evidence="1">The sequence shown here is derived from an EMBL/GenBank/DDBJ whole genome shotgun (WGS) entry which is preliminary data.</text>
</comment>
<sequence>MRLNPVIICLAFAAGLLVGHSTETIRELMRDEKNTEYAAMDETRLVGENQTLSRVALAALRGQDRDRVVAVLDDASLSRFDRGQDIVIAQVLDHPGQIAFGFENGRLNEIRNDCAEAKDRCAETGGSPSAD</sequence>
<evidence type="ECO:0000313" key="2">
    <source>
        <dbReference type="Proteomes" id="UP000249165"/>
    </source>
</evidence>
<reference evidence="1 2" key="1">
    <citation type="submission" date="2018-06" db="EMBL/GenBank/DDBJ databases">
        <title>Genomic Encyclopedia of Archaeal and Bacterial Type Strains, Phase II (KMG-II): from individual species to whole genera.</title>
        <authorList>
            <person name="Goeker M."/>
        </authorList>
    </citation>
    <scope>NUCLEOTIDE SEQUENCE [LARGE SCALE GENOMIC DNA]</scope>
    <source>
        <strain evidence="1 2">DSM 22011</strain>
    </source>
</reference>
<dbReference type="RefSeq" id="WP_009506636.1">
    <property type="nucleotide sequence ID" value="NZ_LIQE01000001.1"/>
</dbReference>
<accession>A0A327YYE3</accession>
<keyword evidence="2" id="KW-1185">Reference proteome</keyword>
<dbReference type="AlphaFoldDB" id="A0A327YYE3"/>
<dbReference type="Proteomes" id="UP000249165">
    <property type="component" value="Unassembled WGS sequence"/>
</dbReference>